<dbReference type="Pfam" id="PF22523">
    <property type="entry name" value="DUF6999"/>
    <property type="match status" value="1"/>
</dbReference>
<organism evidence="1">
    <name type="scientific">uncultured Thiotrichaceae bacterium</name>
    <dbReference type="NCBI Taxonomy" id="298394"/>
    <lineage>
        <taxon>Bacteria</taxon>
        <taxon>Pseudomonadati</taxon>
        <taxon>Pseudomonadota</taxon>
        <taxon>Gammaproteobacteria</taxon>
        <taxon>Thiotrichales</taxon>
        <taxon>Thiotrichaceae</taxon>
        <taxon>environmental samples</taxon>
    </lineage>
</organism>
<reference evidence="1" key="1">
    <citation type="submission" date="2020-01" db="EMBL/GenBank/DDBJ databases">
        <authorList>
            <person name="Meier V. D."/>
            <person name="Meier V D."/>
        </authorList>
    </citation>
    <scope>NUCLEOTIDE SEQUENCE</scope>
    <source>
        <strain evidence="1">HLG_WM_MAG_09</strain>
    </source>
</reference>
<evidence type="ECO:0000313" key="1">
    <source>
        <dbReference type="EMBL" id="CAA6817948.1"/>
    </source>
</evidence>
<sequence length="241" mass="28065">MIRPLARASIVLIQLLKTVIPSKWQSSKRLHQLIVWGLKTCVSPEANWFIMRHFHLGAEIQRFIIDNLPGIEIPELYPMRFRELDELKEDGFLRHDLNLYNFIIELNLALKQQNRVITAPETLDFSAITDGTFPLQKMPEGRWNSIDIQTAIELYTPVYQLFLTDNDFWRAVNSLQLDETMALYVAKIINDPLPVMLVNNRHPMIPHSTLKAGFRLNLHGLSTEMLHQYLVQLKRQQAKTP</sequence>
<name>A0A6S6TNP6_9GAMM</name>
<dbReference type="InterPro" id="IPR054268">
    <property type="entry name" value="DUF6999"/>
</dbReference>
<proteinExistence type="predicted"/>
<protein>
    <submittedName>
        <fullName evidence="1">Uncharacterized protein</fullName>
    </submittedName>
</protein>
<dbReference type="AlphaFoldDB" id="A0A6S6TNP6"/>
<gene>
    <name evidence="1" type="ORF">HELGO_WM93971</name>
</gene>
<accession>A0A6S6TNP6</accession>
<dbReference type="EMBL" id="CACVAT010000292">
    <property type="protein sequence ID" value="CAA6817948.1"/>
    <property type="molecule type" value="Genomic_DNA"/>
</dbReference>